<evidence type="ECO:0000256" key="1">
    <source>
        <dbReference type="SAM" id="SignalP"/>
    </source>
</evidence>
<dbReference type="EMBL" id="QGGL01000001">
    <property type="protein sequence ID" value="PWK16224.1"/>
    <property type="molecule type" value="Genomic_DNA"/>
</dbReference>
<protein>
    <submittedName>
        <fullName evidence="2">Uncharacterized protein</fullName>
    </submittedName>
</protein>
<reference evidence="2 3" key="1">
    <citation type="submission" date="2018-05" db="EMBL/GenBank/DDBJ databases">
        <title>Genomic Encyclopedia of Type Strains, Phase IV (KMG-IV): sequencing the most valuable type-strain genomes for metagenomic binning, comparative biology and taxonomic classification.</title>
        <authorList>
            <person name="Goeker M."/>
        </authorList>
    </citation>
    <scope>NUCLEOTIDE SEQUENCE [LARGE SCALE GENOMIC DNA]</scope>
    <source>
        <strain evidence="2 3">DSM 18773</strain>
    </source>
</reference>
<evidence type="ECO:0000313" key="3">
    <source>
        <dbReference type="Proteomes" id="UP000245634"/>
    </source>
</evidence>
<dbReference type="RefSeq" id="WP_170119181.1">
    <property type="nucleotide sequence ID" value="NZ_QGGL01000001.1"/>
</dbReference>
<keyword evidence="1" id="KW-0732">Signal</keyword>
<accession>A0A316DDW4</accession>
<feature type="chain" id="PRO_5038786660" evidence="1">
    <location>
        <begin position="23"/>
        <end position="48"/>
    </location>
</feature>
<evidence type="ECO:0000313" key="2">
    <source>
        <dbReference type="EMBL" id="PWK16224.1"/>
    </source>
</evidence>
<dbReference type="AlphaFoldDB" id="A0A316DDW4"/>
<sequence>MKKFVFTVIVALAVMFSFVSHEVNTQASINDPTCATGFQAFSINDPTI</sequence>
<comment type="caution">
    <text evidence="2">The sequence shown here is derived from an EMBL/GenBank/DDBJ whole genome shotgun (WGS) entry which is preliminary data.</text>
</comment>
<organism evidence="2 3">
    <name type="scientific">Tumebacillus permanentifrigoris</name>
    <dbReference type="NCBI Taxonomy" id="378543"/>
    <lineage>
        <taxon>Bacteria</taxon>
        <taxon>Bacillati</taxon>
        <taxon>Bacillota</taxon>
        <taxon>Bacilli</taxon>
        <taxon>Bacillales</taxon>
        <taxon>Alicyclobacillaceae</taxon>
        <taxon>Tumebacillus</taxon>
    </lineage>
</organism>
<dbReference type="Proteomes" id="UP000245634">
    <property type="component" value="Unassembled WGS sequence"/>
</dbReference>
<keyword evidence="3" id="KW-1185">Reference proteome</keyword>
<proteinExistence type="predicted"/>
<name>A0A316DDW4_9BACL</name>
<feature type="signal peptide" evidence="1">
    <location>
        <begin position="1"/>
        <end position="22"/>
    </location>
</feature>
<gene>
    <name evidence="2" type="ORF">C7459_10187</name>
</gene>